<dbReference type="Proteomes" id="UP000198729">
    <property type="component" value="Unassembled WGS sequence"/>
</dbReference>
<dbReference type="STRING" id="51642.NSMM_370141"/>
<evidence type="ECO:0000313" key="2">
    <source>
        <dbReference type="EMBL" id="SCZ85362.1"/>
    </source>
</evidence>
<evidence type="ECO:0000313" key="3">
    <source>
        <dbReference type="Proteomes" id="UP000198729"/>
    </source>
</evidence>
<evidence type="ECO:0008006" key="4">
    <source>
        <dbReference type="Google" id="ProtNLM"/>
    </source>
</evidence>
<name>A0A1G5SE01_9PROT</name>
<feature type="transmembrane region" description="Helical" evidence="1">
    <location>
        <begin position="100"/>
        <end position="119"/>
    </location>
</feature>
<protein>
    <recommendedName>
        <fullName evidence="4">Histidine kinase N-terminal 7TM region domain-containing protein</fullName>
    </recommendedName>
</protein>
<organism evidence="2 3">
    <name type="scientific">Nitrosomonas mobilis</name>
    <dbReference type="NCBI Taxonomy" id="51642"/>
    <lineage>
        <taxon>Bacteria</taxon>
        <taxon>Pseudomonadati</taxon>
        <taxon>Pseudomonadota</taxon>
        <taxon>Betaproteobacteria</taxon>
        <taxon>Nitrosomonadales</taxon>
        <taxon>Nitrosomonadaceae</taxon>
        <taxon>Nitrosomonas</taxon>
    </lineage>
</organism>
<feature type="transmembrane region" description="Helical" evidence="1">
    <location>
        <begin position="6"/>
        <end position="23"/>
    </location>
</feature>
<dbReference type="AlphaFoldDB" id="A0A1G5SE01"/>
<keyword evidence="1" id="KW-1133">Transmembrane helix</keyword>
<keyword evidence="1" id="KW-0472">Membrane</keyword>
<evidence type="ECO:0000256" key="1">
    <source>
        <dbReference type="SAM" id="Phobius"/>
    </source>
</evidence>
<feature type="transmembrane region" description="Helical" evidence="1">
    <location>
        <begin position="163"/>
        <end position="181"/>
    </location>
</feature>
<feature type="transmembrane region" description="Helical" evidence="1">
    <location>
        <begin position="30"/>
        <end position="54"/>
    </location>
</feature>
<dbReference type="RefSeq" id="WP_090285543.1">
    <property type="nucleotide sequence ID" value="NZ_FMWO01000044.1"/>
</dbReference>
<keyword evidence="3" id="KW-1185">Reference proteome</keyword>
<feature type="transmembrane region" description="Helical" evidence="1">
    <location>
        <begin position="187"/>
        <end position="205"/>
    </location>
</feature>
<accession>A0A1G5SE01</accession>
<feature type="transmembrane region" description="Helical" evidence="1">
    <location>
        <begin position="139"/>
        <end position="158"/>
    </location>
</feature>
<gene>
    <name evidence="2" type="ORF">NSMM_370141</name>
</gene>
<feature type="transmembrane region" description="Helical" evidence="1">
    <location>
        <begin position="66"/>
        <end position="88"/>
    </location>
</feature>
<dbReference type="InterPro" id="IPR046737">
    <property type="entry name" value="DUF6629"/>
</dbReference>
<reference evidence="2 3" key="1">
    <citation type="submission" date="2016-10" db="EMBL/GenBank/DDBJ databases">
        <authorList>
            <person name="de Groot N.N."/>
        </authorList>
    </citation>
    <scope>NUCLEOTIDE SEQUENCE [LARGE SCALE GENOMIC DNA]</scope>
    <source>
        <strain evidence="2">1</strain>
    </source>
</reference>
<proteinExistence type="predicted"/>
<sequence>MCFSAQASFIVGGALAVIGVSAVRRAKNSSAVFVAFIPLLFALQQLIEGFLWMALGNGYPSWVPLWLSNLYGIFIGVIWPVYAPFAIYRVEADYRTKKTIMSMLLAGLGLAGYTIIGLIDEPIVARIVNQSIHYAHEVEGQQLVLMMYLFATCVPFILSSNRWLNVTGGVITMGFFVAFLAYRQTFASVWCFFAAAASALLYFYIINQVKNQQDRGMR</sequence>
<dbReference type="Pfam" id="PF20334">
    <property type="entry name" value="DUF6629"/>
    <property type="match status" value="1"/>
</dbReference>
<keyword evidence="1" id="KW-0812">Transmembrane</keyword>
<dbReference type="EMBL" id="FMWO01000044">
    <property type="protein sequence ID" value="SCZ85362.1"/>
    <property type="molecule type" value="Genomic_DNA"/>
</dbReference>